<evidence type="ECO:0000313" key="2">
    <source>
        <dbReference type="EMBL" id="SHM70824.1"/>
    </source>
</evidence>
<feature type="signal peptide" evidence="1">
    <location>
        <begin position="1"/>
        <end position="21"/>
    </location>
</feature>
<feature type="chain" id="PRO_5012703488" evidence="1">
    <location>
        <begin position="22"/>
        <end position="551"/>
    </location>
</feature>
<proteinExistence type="predicted"/>
<evidence type="ECO:0000313" key="3">
    <source>
        <dbReference type="Proteomes" id="UP000184339"/>
    </source>
</evidence>
<organism evidence="2 3">
    <name type="scientific">Duganella sacchari</name>
    <dbReference type="NCBI Taxonomy" id="551987"/>
    <lineage>
        <taxon>Bacteria</taxon>
        <taxon>Pseudomonadati</taxon>
        <taxon>Pseudomonadota</taxon>
        <taxon>Betaproteobacteria</taxon>
        <taxon>Burkholderiales</taxon>
        <taxon>Oxalobacteraceae</taxon>
        <taxon>Telluria group</taxon>
        <taxon>Duganella</taxon>
    </lineage>
</organism>
<keyword evidence="1" id="KW-0732">Signal</keyword>
<gene>
    <name evidence="2" type="ORF">SAMN05192549_102283</name>
</gene>
<dbReference type="EMBL" id="FRCX01000002">
    <property type="protein sequence ID" value="SHM70824.1"/>
    <property type="molecule type" value="Genomic_DNA"/>
</dbReference>
<reference evidence="3" key="1">
    <citation type="submission" date="2016-11" db="EMBL/GenBank/DDBJ databases">
        <authorList>
            <person name="Varghese N."/>
            <person name="Submissions S."/>
        </authorList>
    </citation>
    <scope>NUCLEOTIDE SEQUENCE [LARGE SCALE GENOMIC DNA]</scope>
    <source>
        <strain evidence="3">Sac-22</strain>
    </source>
</reference>
<dbReference type="RefSeq" id="WP_072782059.1">
    <property type="nucleotide sequence ID" value="NZ_FRCX01000002.1"/>
</dbReference>
<dbReference type="STRING" id="551987.SAMN05192549_102283"/>
<keyword evidence="3" id="KW-1185">Reference proteome</keyword>
<dbReference type="Proteomes" id="UP000184339">
    <property type="component" value="Unassembled WGS sequence"/>
</dbReference>
<name>A0A1M7KZ85_9BURK</name>
<protein>
    <submittedName>
        <fullName evidence="2">Uncharacterized protein</fullName>
    </submittedName>
</protein>
<dbReference type="AlphaFoldDB" id="A0A1M7KZ85"/>
<sequence length="551" mass="60216">MNKLKTLLFAMLVSVSQLALATPDCDQDMSRLKTPDKVECARLASIKAQQAKKMLEQRLANYINSINALPERSRDRALMADRALEGKKVLENVTTASTELDKAYEKIRNAELQLKATPGYVSLTDTEIAKASQLAQLAKQAIELSKCADQELEDSIVNLADAKTPEAKRAALIALSQRNKDAAAKKDTADQAKADMLASVIKLAKAEKAAYLPADKDMETQLDQVWTQNWSAVAAANDMMLKLMQPVDGKSTTAGVTSPGKNEMLRERAFLTFMENHPLLNSEVSGSGAQISSTGGEGTVAIKYVLQWERTSNQRLAVTVSAPFSKDDKHKVVNNSVLLDKLSNDTRIKLDYTKIGGEATAPMLPGGYHLWGGSGELGYQEFSYYDKKTAFADPNNPVATQTHNKSYTLAAYAGFAPKDWDTLFLLRYAHQYKRDGADNTVVCPAMAKDASWVECNSLPLGEPAGKKSNTVSAEARYQSKFLAFSTILSYDRTNKIRSLAIPIYLPFNLGLGAYNSNQPQFTAGVIAGWRSDTRGSLGFFAGMPFSLVTPE</sequence>
<evidence type="ECO:0000256" key="1">
    <source>
        <dbReference type="SAM" id="SignalP"/>
    </source>
</evidence>
<accession>A0A1M7KZ85</accession>